<evidence type="ECO:0000313" key="3">
    <source>
        <dbReference type="EMBL" id="SFB95866.1"/>
    </source>
</evidence>
<proteinExistence type="predicted"/>
<sequence length="261" mass="29047">MTSLMRTYRIGLVGSGNVAWHLAQNLEDVGHSIVAVYSATEAHAQTLADNLYDAKVLNEPDFRETNVDVLLIAVSDDAIEQVCKLLVLPPDVVIAHTSGTRPLGVLNALPNPKGVFYPLQTFSKNKHVDIGQVPFCLEFDGDVSEQILYDLASSVSRNLYNLDSQQRRVLHISAVFACNFTNHLWRLSQEILSEQSIDFEILKPLIQETVAKSMAVGPEKAQTGPAARRDLLTIEQHLLYLQGNPPLHDLYKLLTESILRH</sequence>
<dbReference type="Pfam" id="PF10728">
    <property type="entry name" value="DUF2520"/>
    <property type="match status" value="1"/>
</dbReference>
<dbReference type="InterPro" id="IPR008927">
    <property type="entry name" value="6-PGluconate_DH-like_C_sf"/>
</dbReference>
<dbReference type="PANTHER" id="PTHR40459">
    <property type="entry name" value="CONSERVED HYPOTHETICAL ALANINE AND LEUCINE RICH PROTEIN"/>
    <property type="match status" value="1"/>
</dbReference>
<protein>
    <submittedName>
        <fullName evidence="3">Predicted oxidoreductase, contains short-chain dehydrogenase (SDR) and DUF2520 domains</fullName>
    </submittedName>
</protein>
<dbReference type="EMBL" id="FOLE01000002">
    <property type="protein sequence ID" value="SFB95866.1"/>
    <property type="molecule type" value="Genomic_DNA"/>
</dbReference>
<dbReference type="STRING" id="927664.SAMN05421780_102100"/>
<dbReference type="PANTHER" id="PTHR40459:SF1">
    <property type="entry name" value="CONSERVED HYPOTHETICAL ALANINE AND LEUCINE RICH PROTEIN"/>
    <property type="match status" value="1"/>
</dbReference>
<dbReference type="InterPro" id="IPR037108">
    <property type="entry name" value="TM1727-like_C_sf"/>
</dbReference>
<dbReference type="SUPFAM" id="SSF48179">
    <property type="entry name" value="6-phosphogluconate dehydrogenase C-terminal domain-like"/>
    <property type="match status" value="1"/>
</dbReference>
<dbReference type="InterPro" id="IPR019665">
    <property type="entry name" value="OxRdtase/DH_put_Rossmann_dom"/>
</dbReference>
<dbReference type="Pfam" id="PF10727">
    <property type="entry name" value="Rossmann-like"/>
    <property type="match status" value="1"/>
</dbReference>
<organism evidence="3 4">
    <name type="scientific">Flexibacter flexilis DSM 6793</name>
    <dbReference type="NCBI Taxonomy" id="927664"/>
    <lineage>
        <taxon>Bacteria</taxon>
        <taxon>Pseudomonadati</taxon>
        <taxon>Bacteroidota</taxon>
        <taxon>Cytophagia</taxon>
        <taxon>Cytophagales</taxon>
        <taxon>Flexibacteraceae</taxon>
        <taxon>Flexibacter</taxon>
    </lineage>
</organism>
<evidence type="ECO:0000259" key="2">
    <source>
        <dbReference type="Pfam" id="PF10728"/>
    </source>
</evidence>
<feature type="domain" description="DUF2520" evidence="2">
    <location>
        <begin position="133"/>
        <end position="258"/>
    </location>
</feature>
<dbReference type="AlphaFoldDB" id="A0A1I1FA92"/>
<feature type="domain" description="Putative oxidoreductase/dehydrogenase Rossmann-like" evidence="1">
    <location>
        <begin position="9"/>
        <end position="110"/>
    </location>
</feature>
<keyword evidence="4" id="KW-1185">Reference proteome</keyword>
<dbReference type="InterPro" id="IPR018931">
    <property type="entry name" value="DUF2520"/>
</dbReference>
<dbReference type="InterPro" id="IPR036291">
    <property type="entry name" value="NAD(P)-bd_dom_sf"/>
</dbReference>
<evidence type="ECO:0000313" key="4">
    <source>
        <dbReference type="Proteomes" id="UP000199514"/>
    </source>
</evidence>
<gene>
    <name evidence="3" type="ORF">SAMN05421780_102100</name>
</gene>
<reference evidence="3 4" key="1">
    <citation type="submission" date="2016-10" db="EMBL/GenBank/DDBJ databases">
        <authorList>
            <person name="de Groot N.N."/>
        </authorList>
    </citation>
    <scope>NUCLEOTIDE SEQUENCE [LARGE SCALE GENOMIC DNA]</scope>
    <source>
        <strain evidence="3 4">DSM 6793</strain>
    </source>
</reference>
<dbReference type="Proteomes" id="UP000199514">
    <property type="component" value="Unassembled WGS sequence"/>
</dbReference>
<dbReference type="SUPFAM" id="SSF51735">
    <property type="entry name" value="NAD(P)-binding Rossmann-fold domains"/>
    <property type="match status" value="1"/>
</dbReference>
<dbReference type="Gene3D" id="1.10.1040.20">
    <property type="entry name" value="ProC-like, C-terminal domain"/>
    <property type="match status" value="1"/>
</dbReference>
<accession>A0A1I1FA92</accession>
<name>A0A1I1FA92_9BACT</name>
<dbReference type="Gene3D" id="3.40.50.720">
    <property type="entry name" value="NAD(P)-binding Rossmann-like Domain"/>
    <property type="match status" value="1"/>
</dbReference>
<evidence type="ECO:0000259" key="1">
    <source>
        <dbReference type="Pfam" id="PF10727"/>
    </source>
</evidence>